<proteinExistence type="predicted"/>
<keyword evidence="1" id="KW-1133">Transmembrane helix</keyword>
<dbReference type="Proteomes" id="UP000292423">
    <property type="component" value="Unassembled WGS sequence"/>
</dbReference>
<dbReference type="EMBL" id="SHKX01000010">
    <property type="protein sequence ID" value="RZU47761.1"/>
    <property type="molecule type" value="Genomic_DNA"/>
</dbReference>
<gene>
    <name evidence="2" type="ORF">EV700_0728</name>
</gene>
<evidence type="ECO:0000256" key="1">
    <source>
        <dbReference type="SAM" id="Phobius"/>
    </source>
</evidence>
<accession>A0A4Q7ZC95</accession>
<evidence type="ECO:0000313" key="2">
    <source>
        <dbReference type="EMBL" id="RZU47761.1"/>
    </source>
</evidence>
<keyword evidence="3" id="KW-1185">Reference proteome</keyword>
<name>A0A4Q7ZC95_9GAMM</name>
<comment type="caution">
    <text evidence="2">The sequence shown here is derived from an EMBL/GenBank/DDBJ whole genome shotgun (WGS) entry which is preliminary data.</text>
</comment>
<dbReference type="RefSeq" id="WP_130410979.1">
    <property type="nucleotide sequence ID" value="NZ_SHKX01000010.1"/>
</dbReference>
<dbReference type="AlphaFoldDB" id="A0A4Q7ZC95"/>
<reference evidence="2 3" key="1">
    <citation type="submission" date="2019-02" db="EMBL/GenBank/DDBJ databases">
        <title>Genomic Encyclopedia of Type Strains, Phase IV (KMG-IV): sequencing the most valuable type-strain genomes for metagenomic binning, comparative biology and taxonomic classification.</title>
        <authorList>
            <person name="Goeker M."/>
        </authorList>
    </citation>
    <scope>NUCLEOTIDE SEQUENCE [LARGE SCALE GENOMIC DNA]</scope>
    <source>
        <strain evidence="2 3">DSM 105135</strain>
    </source>
</reference>
<evidence type="ECO:0000313" key="3">
    <source>
        <dbReference type="Proteomes" id="UP000292423"/>
    </source>
</evidence>
<sequence length="263" mass="29633">MSRSPRITSFTTAMVLTVMAGYGVWELWRYYVARTVYLPRIQAAYDSLLSDNFFVCVSAGDFPAGNRIPVTHWVKQTNGLSSCERSEADSECIHCDAFKAAGLITENEEYRFDTGQRTTVYHLSELGKKLYFANYLDRTPGHEIGCFPGQVRYISSDSESDNSHRPGFCLAKGVRVLPIKEFAGPGYLDGMQQITVRIQLEPIDPEPPLFHPEIIKLLPRPLTSINPPLFKPGLTTAAFSSDMKSIEGFNDDLRYGYWPPEQQ</sequence>
<keyword evidence="1" id="KW-0812">Transmembrane</keyword>
<feature type="transmembrane region" description="Helical" evidence="1">
    <location>
        <begin position="7"/>
        <end position="25"/>
    </location>
</feature>
<keyword evidence="1" id="KW-0472">Membrane</keyword>
<protein>
    <submittedName>
        <fullName evidence="2">Uncharacterized protein</fullName>
    </submittedName>
</protein>
<organism evidence="2 3">
    <name type="scientific">Fluviicoccus keumensis</name>
    <dbReference type="NCBI Taxonomy" id="1435465"/>
    <lineage>
        <taxon>Bacteria</taxon>
        <taxon>Pseudomonadati</taxon>
        <taxon>Pseudomonadota</taxon>
        <taxon>Gammaproteobacteria</taxon>
        <taxon>Moraxellales</taxon>
        <taxon>Moraxellaceae</taxon>
        <taxon>Fluviicoccus</taxon>
    </lineage>
</organism>